<accession>B5GW34</accession>
<dbReference type="PROSITE" id="PS51257">
    <property type="entry name" value="PROKAR_LIPOPROTEIN"/>
    <property type="match status" value="1"/>
</dbReference>
<sequence>MGRLSKTVAGTVLVGALVLTGCGEGTGGKSASSGERESASAQVKGKTAKEVGEDFRVSATGMGEGYIPHEVVDPEYKDCWVSGTVPDQTIPGRAQVEQVVEALREFGWTPKGPVRASDQRDYRALENGVDITLTSGPWTARVFGGRLDKQGRALNMANGAVEFDASVHGCGRPARGTQKSGAPGDGKRGMEGQRSVTLVEDDLRTALEGLGTRFVPVEQTPHRKSCEVSGMILAPKPVGKADVQRIVDRLRAAGWKPSGTVWSDGDSTAADMEHGRWSATVMASQVPEKAGKPVNAITVHVMGYCGGSGNKNER</sequence>
<keyword evidence="2" id="KW-0614">Plasmid</keyword>
<dbReference type="Proteomes" id="UP000002357">
    <property type="component" value="Plasmid pSCL4"/>
</dbReference>
<proteinExistence type="predicted"/>
<protein>
    <recommendedName>
        <fullName evidence="4">Lipoprotein</fullName>
    </recommendedName>
</protein>
<gene>
    <name evidence="2" type="ORF">SCLAV_p0077</name>
</gene>
<organism evidence="2 3">
    <name type="scientific">Streptomyces clavuligerus</name>
    <dbReference type="NCBI Taxonomy" id="1901"/>
    <lineage>
        <taxon>Bacteria</taxon>
        <taxon>Bacillati</taxon>
        <taxon>Actinomycetota</taxon>
        <taxon>Actinomycetes</taxon>
        <taxon>Kitasatosporales</taxon>
        <taxon>Streptomycetaceae</taxon>
        <taxon>Streptomyces</taxon>
    </lineage>
</organism>
<evidence type="ECO:0000313" key="3">
    <source>
        <dbReference type="Proteomes" id="UP000002357"/>
    </source>
</evidence>
<dbReference type="eggNOG" id="ENOG5031WH3">
    <property type="taxonomic scope" value="Bacteria"/>
</dbReference>
<evidence type="ECO:0000256" key="1">
    <source>
        <dbReference type="SAM" id="MobiDB-lite"/>
    </source>
</evidence>
<reference evidence="2 3" key="1">
    <citation type="journal article" date="2010" name="Genome Biol. Evol.">
        <title>The sequence of a 1.8-mb bacterial linear plasmid reveals a rich evolutionary reservoir of secondary metabolic pathways.</title>
        <authorList>
            <person name="Medema M.H."/>
            <person name="Trefzer A."/>
            <person name="Kovalchuk A."/>
            <person name="van den Berg M."/>
            <person name="Mueller U."/>
            <person name="Heijne W."/>
            <person name="Wu L."/>
            <person name="Alam M.T."/>
            <person name="Ronning C.M."/>
            <person name="Nierman W.C."/>
            <person name="Bovenberg R.A.L."/>
            <person name="Breitling R."/>
            <person name="Takano E."/>
        </authorList>
    </citation>
    <scope>NUCLEOTIDE SEQUENCE [LARGE SCALE GENOMIC DNA]</scope>
    <source>
        <strain evidence="3">ATCC 27064 / DSM 738 / JCM 4710 / NBRC 13307 / NCIMB 12785 / NRRL 3585 / VKM Ac-602</strain>
        <plasmid evidence="2">pSCL4</plasmid>
    </source>
</reference>
<evidence type="ECO:0000313" key="2">
    <source>
        <dbReference type="EMBL" id="EFG03568.2"/>
    </source>
</evidence>
<name>B5GW34_STRCL</name>
<dbReference type="AlphaFoldDB" id="B5GW34"/>
<dbReference type="EMBL" id="CM000914">
    <property type="protein sequence ID" value="EFG03568.2"/>
    <property type="molecule type" value="Genomic_DNA"/>
</dbReference>
<feature type="region of interest" description="Disordered" evidence="1">
    <location>
        <begin position="25"/>
        <end position="47"/>
    </location>
</feature>
<dbReference type="RefSeq" id="WP_003956078.1">
    <property type="nucleotide sequence ID" value="NZ_CM000914.1"/>
</dbReference>
<feature type="region of interest" description="Disordered" evidence="1">
    <location>
        <begin position="171"/>
        <end position="192"/>
    </location>
</feature>
<dbReference type="GeneID" id="93733331"/>
<evidence type="ECO:0008006" key="4">
    <source>
        <dbReference type="Google" id="ProtNLM"/>
    </source>
</evidence>
<keyword evidence="3" id="KW-1185">Reference proteome</keyword>
<geneLocation type="plasmid" evidence="2 3">
    <name>pSCL4</name>
</geneLocation>